<dbReference type="PANTHER" id="PTHR43004:SF19">
    <property type="entry name" value="BINDING MONOOXYGENASE, PUTATIVE (JCVI)-RELATED"/>
    <property type="match status" value="1"/>
</dbReference>
<evidence type="ECO:0000256" key="4">
    <source>
        <dbReference type="ARBA" id="ARBA00023002"/>
    </source>
</evidence>
<evidence type="ECO:0000313" key="7">
    <source>
        <dbReference type="EMBL" id="KAL0081761.1"/>
    </source>
</evidence>
<dbReference type="InterPro" id="IPR036188">
    <property type="entry name" value="FAD/NAD-bd_sf"/>
</dbReference>
<dbReference type="GO" id="GO:0004497">
    <property type="term" value="F:monooxygenase activity"/>
    <property type="evidence" value="ECO:0007669"/>
    <property type="project" value="UniProtKB-KW"/>
</dbReference>
<dbReference type="InterPro" id="IPR002938">
    <property type="entry name" value="FAD-bd"/>
</dbReference>
<comment type="caution">
    <text evidence="7">The sequence shown here is derived from an EMBL/GenBank/DDBJ whole genome shotgun (WGS) entry which is preliminary data.</text>
</comment>
<evidence type="ECO:0000256" key="5">
    <source>
        <dbReference type="SAM" id="Phobius"/>
    </source>
</evidence>
<comment type="cofactor">
    <cofactor evidence="1">
        <name>FAD</name>
        <dbReference type="ChEBI" id="CHEBI:57692"/>
    </cofactor>
</comment>
<dbReference type="Gene3D" id="3.50.50.60">
    <property type="entry name" value="FAD/NAD(P)-binding domain"/>
    <property type="match status" value="1"/>
</dbReference>
<keyword evidence="5" id="KW-0812">Transmembrane</keyword>
<dbReference type="Proteomes" id="UP001448207">
    <property type="component" value="Unassembled WGS sequence"/>
</dbReference>
<keyword evidence="8" id="KW-1185">Reference proteome</keyword>
<keyword evidence="7" id="KW-0503">Monooxygenase</keyword>
<keyword evidence="5" id="KW-0472">Membrane</keyword>
<proteinExistence type="predicted"/>
<evidence type="ECO:0000256" key="2">
    <source>
        <dbReference type="ARBA" id="ARBA00022630"/>
    </source>
</evidence>
<reference evidence="7 8" key="1">
    <citation type="submission" date="2024-04" db="EMBL/GenBank/DDBJ databases">
        <title>Symmetric and asymmetric DNA N6-adenine methylation regulates different biological responses in Mucorales.</title>
        <authorList>
            <consortium name="Lawrence Berkeley National Laboratory"/>
            <person name="Lax C."/>
            <person name="Mondo S.J."/>
            <person name="Osorio-Concepcion M."/>
            <person name="Muszewska A."/>
            <person name="Corrochano-Luque M."/>
            <person name="Gutierrez G."/>
            <person name="Riley R."/>
            <person name="Lipzen A."/>
            <person name="Guo J."/>
            <person name="Hundley H."/>
            <person name="Amirebrahimi M."/>
            <person name="Ng V."/>
            <person name="Lorenzo-Gutierrez D."/>
            <person name="Binder U."/>
            <person name="Yang J."/>
            <person name="Song Y."/>
            <person name="Canovas D."/>
            <person name="Navarro E."/>
            <person name="Freitag M."/>
            <person name="Gabaldon T."/>
            <person name="Grigoriev I.V."/>
            <person name="Corrochano L.M."/>
            <person name="Nicolas F.E."/>
            <person name="Garre V."/>
        </authorList>
    </citation>
    <scope>NUCLEOTIDE SEQUENCE [LARGE SCALE GENOMIC DNA]</scope>
    <source>
        <strain evidence="7 8">L51</strain>
    </source>
</reference>
<accession>A0ABR3ATQ9</accession>
<evidence type="ECO:0000256" key="1">
    <source>
        <dbReference type="ARBA" id="ARBA00001974"/>
    </source>
</evidence>
<gene>
    <name evidence="7" type="ORF">J3Q64DRAFT_1681064</name>
</gene>
<keyword evidence="2" id="KW-0285">Flavoprotein</keyword>
<protein>
    <submittedName>
        <fullName evidence="7">FAD-binding monooxygenase</fullName>
    </submittedName>
</protein>
<dbReference type="PANTHER" id="PTHR43004">
    <property type="entry name" value="TRK SYSTEM POTASSIUM UPTAKE PROTEIN"/>
    <property type="match status" value="1"/>
</dbReference>
<name>A0ABR3ATQ9_PHYBL</name>
<organism evidence="7 8">
    <name type="scientific">Phycomyces blakesleeanus</name>
    <dbReference type="NCBI Taxonomy" id="4837"/>
    <lineage>
        <taxon>Eukaryota</taxon>
        <taxon>Fungi</taxon>
        <taxon>Fungi incertae sedis</taxon>
        <taxon>Mucoromycota</taxon>
        <taxon>Mucoromycotina</taxon>
        <taxon>Mucoromycetes</taxon>
        <taxon>Mucorales</taxon>
        <taxon>Phycomycetaceae</taxon>
        <taxon>Phycomyces</taxon>
    </lineage>
</organism>
<evidence type="ECO:0000259" key="6">
    <source>
        <dbReference type="Pfam" id="PF01494"/>
    </source>
</evidence>
<feature type="domain" description="FAD-binding" evidence="6">
    <location>
        <begin position="4"/>
        <end position="183"/>
    </location>
</feature>
<dbReference type="InterPro" id="IPR050641">
    <property type="entry name" value="RIFMO-like"/>
</dbReference>
<feature type="transmembrane region" description="Helical" evidence="5">
    <location>
        <begin position="54"/>
        <end position="79"/>
    </location>
</feature>
<keyword evidence="5" id="KW-1133">Transmembrane helix</keyword>
<keyword evidence="3" id="KW-0274">FAD</keyword>
<dbReference type="Pfam" id="PF01494">
    <property type="entry name" value="FAD_binding_3"/>
    <property type="match status" value="1"/>
</dbReference>
<dbReference type="EMBL" id="JBCLYO010000017">
    <property type="protein sequence ID" value="KAL0081761.1"/>
    <property type="molecule type" value="Genomic_DNA"/>
</dbReference>
<keyword evidence="4" id="KW-0560">Oxidoreductase</keyword>
<evidence type="ECO:0000256" key="3">
    <source>
        <dbReference type="ARBA" id="ARBA00022827"/>
    </source>
</evidence>
<dbReference type="SUPFAM" id="SSF51905">
    <property type="entry name" value="FAD/NAD(P)-binding domain"/>
    <property type="match status" value="1"/>
</dbReference>
<evidence type="ECO:0000313" key="8">
    <source>
        <dbReference type="Proteomes" id="UP001448207"/>
    </source>
</evidence>
<dbReference type="PRINTS" id="PR00420">
    <property type="entry name" value="RNGMNOXGNASE"/>
</dbReference>
<sequence>MITVDVLVCGAGPVGLFFGYLMAIKGHSVYVFDKIAEPSENSRALLITSRTLEMFSLVGLDAAVLKEARIFFFFFFFFVKNQIKSNYNLIPNQLGTAEASGDTTFPQQNILPQVRLERILETKLASQGYPVHWSTTLTAYSQTDSGIEATLSTQEEQEQNEGLVTVRASYMVGADGTHSAVRR</sequence>
<feature type="non-terminal residue" evidence="7">
    <location>
        <position position="183"/>
    </location>
</feature>